<accession>A0A545V621</accession>
<organism evidence="1 2">
    <name type="scientific">Cordyceps javanica</name>
    <dbReference type="NCBI Taxonomy" id="43265"/>
    <lineage>
        <taxon>Eukaryota</taxon>
        <taxon>Fungi</taxon>
        <taxon>Dikarya</taxon>
        <taxon>Ascomycota</taxon>
        <taxon>Pezizomycotina</taxon>
        <taxon>Sordariomycetes</taxon>
        <taxon>Hypocreomycetidae</taxon>
        <taxon>Hypocreales</taxon>
        <taxon>Cordycipitaceae</taxon>
        <taxon>Cordyceps</taxon>
    </lineage>
</organism>
<gene>
    <name evidence="1" type="ORF">IF1G_04397</name>
</gene>
<sequence length="66" mass="7448">MLQVQMRSTSLAGAKTYQGLRARIYEEQEEKNRPRAKKALLIGHDKIHISWAGRLCPDWTRAGGGP</sequence>
<evidence type="ECO:0000313" key="2">
    <source>
        <dbReference type="Proteomes" id="UP000315783"/>
    </source>
</evidence>
<dbReference type="Proteomes" id="UP000315783">
    <property type="component" value="Unassembled WGS sequence"/>
</dbReference>
<comment type="caution">
    <text evidence="1">The sequence shown here is derived from an EMBL/GenBank/DDBJ whole genome shotgun (WGS) entry which is preliminary data.</text>
</comment>
<evidence type="ECO:0000313" key="1">
    <source>
        <dbReference type="EMBL" id="TQV97157.1"/>
    </source>
</evidence>
<proteinExistence type="predicted"/>
<dbReference type="AlphaFoldDB" id="A0A545V621"/>
<reference evidence="1 2" key="1">
    <citation type="journal article" date="2019" name="Appl. Microbiol. Biotechnol.">
        <title>Genome sequence of Isaria javanica and comparative genome analysis insights into family S53 peptidase evolution in fungal entomopathogens.</title>
        <authorList>
            <person name="Lin R."/>
            <person name="Zhang X."/>
            <person name="Xin B."/>
            <person name="Zou M."/>
            <person name="Gao Y."/>
            <person name="Qin F."/>
            <person name="Hu Q."/>
            <person name="Xie B."/>
            <person name="Cheng X."/>
        </authorList>
    </citation>
    <scope>NUCLEOTIDE SEQUENCE [LARGE SCALE GENOMIC DNA]</scope>
    <source>
        <strain evidence="1 2">IJ1G</strain>
    </source>
</reference>
<dbReference type="EMBL" id="SPUK01000005">
    <property type="protein sequence ID" value="TQV97157.1"/>
    <property type="molecule type" value="Genomic_DNA"/>
</dbReference>
<name>A0A545V621_9HYPO</name>
<protein>
    <submittedName>
        <fullName evidence="1">Uncharacterized protein</fullName>
    </submittedName>
</protein>
<keyword evidence="2" id="KW-1185">Reference proteome</keyword>